<protein>
    <submittedName>
        <fullName evidence="2">Uncharacterized protein</fullName>
    </submittedName>
</protein>
<name>A0A5B7EUD9_PORTR</name>
<comment type="caution">
    <text evidence="2">The sequence shown here is derived from an EMBL/GenBank/DDBJ whole genome shotgun (WGS) entry which is preliminary data.</text>
</comment>
<evidence type="ECO:0000256" key="1">
    <source>
        <dbReference type="SAM" id="MobiDB-lite"/>
    </source>
</evidence>
<dbReference type="AlphaFoldDB" id="A0A5B7EUD9"/>
<proteinExistence type="predicted"/>
<feature type="region of interest" description="Disordered" evidence="1">
    <location>
        <begin position="95"/>
        <end position="114"/>
    </location>
</feature>
<reference evidence="2 3" key="1">
    <citation type="submission" date="2019-05" db="EMBL/GenBank/DDBJ databases">
        <title>Another draft genome of Portunus trituberculatus and its Hox gene families provides insights of decapod evolution.</title>
        <authorList>
            <person name="Jeong J.-H."/>
            <person name="Song I."/>
            <person name="Kim S."/>
            <person name="Choi T."/>
            <person name="Kim D."/>
            <person name="Ryu S."/>
            <person name="Kim W."/>
        </authorList>
    </citation>
    <scope>NUCLEOTIDE SEQUENCE [LARGE SCALE GENOMIC DNA]</scope>
    <source>
        <tissue evidence="2">Muscle</tissue>
    </source>
</reference>
<dbReference type="Proteomes" id="UP000324222">
    <property type="component" value="Unassembled WGS sequence"/>
</dbReference>
<organism evidence="2 3">
    <name type="scientific">Portunus trituberculatus</name>
    <name type="common">Swimming crab</name>
    <name type="synonym">Neptunus trituberculatus</name>
    <dbReference type="NCBI Taxonomy" id="210409"/>
    <lineage>
        <taxon>Eukaryota</taxon>
        <taxon>Metazoa</taxon>
        <taxon>Ecdysozoa</taxon>
        <taxon>Arthropoda</taxon>
        <taxon>Crustacea</taxon>
        <taxon>Multicrustacea</taxon>
        <taxon>Malacostraca</taxon>
        <taxon>Eumalacostraca</taxon>
        <taxon>Eucarida</taxon>
        <taxon>Decapoda</taxon>
        <taxon>Pleocyemata</taxon>
        <taxon>Brachyura</taxon>
        <taxon>Eubrachyura</taxon>
        <taxon>Portunoidea</taxon>
        <taxon>Portunidae</taxon>
        <taxon>Portuninae</taxon>
        <taxon>Portunus</taxon>
    </lineage>
</organism>
<gene>
    <name evidence="2" type="ORF">E2C01_029963</name>
</gene>
<sequence length="122" mass="13340">MEEEEKEEGKEKEEDVPTAGTDNHHLPDLILIPSHPQHTPHSPDSVPQPASSSTLTRANLPLHVPLQPSKALVFSPPIRFLPGASVPSSCSFCQSSRGNKVNGKEGVTANKRTPTRRLYMLQ</sequence>
<evidence type="ECO:0000313" key="3">
    <source>
        <dbReference type="Proteomes" id="UP000324222"/>
    </source>
</evidence>
<feature type="compositionally biased region" description="Polar residues" evidence="1">
    <location>
        <begin position="48"/>
        <end position="57"/>
    </location>
</feature>
<keyword evidence="3" id="KW-1185">Reference proteome</keyword>
<evidence type="ECO:0000313" key="2">
    <source>
        <dbReference type="EMBL" id="MPC36503.1"/>
    </source>
</evidence>
<accession>A0A5B7EUD9</accession>
<feature type="region of interest" description="Disordered" evidence="1">
    <location>
        <begin position="1"/>
        <end position="58"/>
    </location>
</feature>
<dbReference type="EMBL" id="VSRR010003535">
    <property type="protein sequence ID" value="MPC36503.1"/>
    <property type="molecule type" value="Genomic_DNA"/>
</dbReference>